<feature type="region of interest" description="Disordered" evidence="1">
    <location>
        <begin position="89"/>
        <end position="119"/>
    </location>
</feature>
<reference evidence="3 4" key="1">
    <citation type="submission" date="2024-07" db="EMBL/GenBank/DDBJ databases">
        <title>Section-level genome sequencing and comparative genomics of Aspergillus sections Usti and Cavernicolus.</title>
        <authorList>
            <consortium name="Lawrence Berkeley National Laboratory"/>
            <person name="Nybo J.L."/>
            <person name="Vesth T.C."/>
            <person name="Theobald S."/>
            <person name="Frisvad J.C."/>
            <person name="Larsen T.O."/>
            <person name="Kjaerboelling I."/>
            <person name="Rothschild-Mancinelli K."/>
            <person name="Lyhne E.K."/>
            <person name="Kogle M.E."/>
            <person name="Barry K."/>
            <person name="Clum A."/>
            <person name="Na H."/>
            <person name="Ledsgaard L."/>
            <person name="Lin J."/>
            <person name="Lipzen A."/>
            <person name="Kuo A."/>
            <person name="Riley R."/>
            <person name="Mondo S."/>
            <person name="LaButti K."/>
            <person name="Haridas S."/>
            <person name="Pangalinan J."/>
            <person name="Salamov A.A."/>
            <person name="Simmons B.A."/>
            <person name="Magnuson J.K."/>
            <person name="Chen J."/>
            <person name="Drula E."/>
            <person name="Henrissat B."/>
            <person name="Wiebenga A."/>
            <person name="Lubbers R.J."/>
            <person name="Gomes A.C."/>
            <person name="Makela M.R."/>
            <person name="Stajich J."/>
            <person name="Grigoriev I.V."/>
            <person name="Mortensen U.H."/>
            <person name="De vries R.P."/>
            <person name="Baker S.E."/>
            <person name="Andersen M.R."/>
        </authorList>
    </citation>
    <scope>NUCLEOTIDE SEQUENCE [LARGE SCALE GENOMIC DNA]</scope>
    <source>
        <strain evidence="3 4">CBS 600.67</strain>
    </source>
</reference>
<dbReference type="EMBL" id="JBFXLS010000020">
    <property type="protein sequence ID" value="KAL2828496.1"/>
    <property type="molecule type" value="Genomic_DNA"/>
</dbReference>
<evidence type="ECO:0000313" key="3">
    <source>
        <dbReference type="EMBL" id="KAL2828496.1"/>
    </source>
</evidence>
<keyword evidence="2" id="KW-1133">Transmembrane helix</keyword>
<organism evidence="3 4">
    <name type="scientific">Aspergillus cavernicola</name>
    <dbReference type="NCBI Taxonomy" id="176166"/>
    <lineage>
        <taxon>Eukaryota</taxon>
        <taxon>Fungi</taxon>
        <taxon>Dikarya</taxon>
        <taxon>Ascomycota</taxon>
        <taxon>Pezizomycotina</taxon>
        <taxon>Eurotiomycetes</taxon>
        <taxon>Eurotiomycetidae</taxon>
        <taxon>Eurotiales</taxon>
        <taxon>Aspergillaceae</taxon>
        <taxon>Aspergillus</taxon>
        <taxon>Aspergillus subgen. Nidulantes</taxon>
    </lineage>
</organism>
<gene>
    <name evidence="3" type="ORF">BDW59DRAFT_159700</name>
</gene>
<feature type="transmembrane region" description="Helical" evidence="2">
    <location>
        <begin position="62"/>
        <end position="84"/>
    </location>
</feature>
<evidence type="ECO:0000256" key="1">
    <source>
        <dbReference type="SAM" id="MobiDB-lite"/>
    </source>
</evidence>
<accession>A0ABR4IL39</accession>
<feature type="transmembrane region" description="Helical" evidence="2">
    <location>
        <begin position="6"/>
        <end position="32"/>
    </location>
</feature>
<evidence type="ECO:0000313" key="4">
    <source>
        <dbReference type="Proteomes" id="UP001610335"/>
    </source>
</evidence>
<comment type="caution">
    <text evidence="3">The sequence shown here is derived from an EMBL/GenBank/DDBJ whole genome shotgun (WGS) entry which is preliminary data.</text>
</comment>
<protein>
    <recommendedName>
        <fullName evidence="5">Amino acid transporter transmembrane domain-containing protein</fullName>
    </recommendedName>
</protein>
<keyword evidence="2" id="KW-0472">Membrane</keyword>
<sequence>MDKEIVGALFVPGNIICTGSAVIAVLTALNALSHHATCTVWWAVVAFAITASWTSIWKLEQLSWLTWAGFLSIFVAVFIVVVGVTKLDQPAAAPPRPPGGPMNWDSMPFHRQPRALASG</sequence>
<evidence type="ECO:0008006" key="5">
    <source>
        <dbReference type="Google" id="ProtNLM"/>
    </source>
</evidence>
<keyword evidence="2" id="KW-0812">Transmembrane</keyword>
<dbReference type="Proteomes" id="UP001610335">
    <property type="component" value="Unassembled WGS sequence"/>
</dbReference>
<name>A0ABR4IL39_9EURO</name>
<proteinExistence type="predicted"/>
<keyword evidence="4" id="KW-1185">Reference proteome</keyword>
<feature type="transmembrane region" description="Helical" evidence="2">
    <location>
        <begin position="39"/>
        <end position="56"/>
    </location>
</feature>
<evidence type="ECO:0000256" key="2">
    <source>
        <dbReference type="SAM" id="Phobius"/>
    </source>
</evidence>